<dbReference type="EMBL" id="JAYFUL010000002">
    <property type="protein sequence ID" value="MEA5256570.1"/>
    <property type="molecule type" value="Genomic_DNA"/>
</dbReference>
<proteinExistence type="predicted"/>
<evidence type="ECO:0008006" key="3">
    <source>
        <dbReference type="Google" id="ProtNLM"/>
    </source>
</evidence>
<dbReference type="Proteomes" id="UP001304671">
    <property type="component" value="Unassembled WGS sequence"/>
</dbReference>
<reference evidence="1 2" key="1">
    <citation type="submission" date="2023-12" db="EMBL/GenBank/DDBJ databases">
        <title>Novel species of the genus Arcicella isolated from rivers.</title>
        <authorList>
            <person name="Lu H."/>
        </authorList>
    </citation>
    <scope>NUCLEOTIDE SEQUENCE [LARGE SCALE GENOMIC DNA]</scope>
    <source>
        <strain evidence="1 2">LMG 21963</strain>
    </source>
</reference>
<sequence length="67" mass="7651">MTESTIKPPLSNVQLELLKLYATGVSDETLLELKRTMAKFFLDKVRQSADKIWEDKGYTDAQMQAVD</sequence>
<evidence type="ECO:0000313" key="1">
    <source>
        <dbReference type="EMBL" id="MEA5256570.1"/>
    </source>
</evidence>
<keyword evidence="2" id="KW-1185">Reference proteome</keyword>
<comment type="caution">
    <text evidence="1">The sequence shown here is derived from an EMBL/GenBank/DDBJ whole genome shotgun (WGS) entry which is preliminary data.</text>
</comment>
<name>A0ABU5QIC3_9BACT</name>
<accession>A0ABU5QIC3</accession>
<organism evidence="1 2">
    <name type="scientific">Arcicella aquatica</name>
    <dbReference type="NCBI Taxonomy" id="217141"/>
    <lineage>
        <taxon>Bacteria</taxon>
        <taxon>Pseudomonadati</taxon>
        <taxon>Bacteroidota</taxon>
        <taxon>Cytophagia</taxon>
        <taxon>Cytophagales</taxon>
        <taxon>Flectobacillaceae</taxon>
        <taxon>Arcicella</taxon>
    </lineage>
</organism>
<gene>
    <name evidence="1" type="ORF">VB264_02170</name>
</gene>
<protein>
    <recommendedName>
        <fullName evidence="3">Transposase</fullName>
    </recommendedName>
</protein>
<dbReference type="RefSeq" id="WP_309912831.1">
    <property type="nucleotide sequence ID" value="NZ_JAYFUL010000002.1"/>
</dbReference>
<evidence type="ECO:0000313" key="2">
    <source>
        <dbReference type="Proteomes" id="UP001304671"/>
    </source>
</evidence>